<gene>
    <name evidence="2" type="ORF">DILT_LOCUS7328</name>
</gene>
<keyword evidence="3" id="KW-1185">Reference proteome</keyword>
<name>A0A3P7LHW6_DIBLA</name>
<dbReference type="AlphaFoldDB" id="A0A3P7LHW6"/>
<evidence type="ECO:0000313" key="3">
    <source>
        <dbReference type="Proteomes" id="UP000281553"/>
    </source>
</evidence>
<evidence type="ECO:0000256" key="1">
    <source>
        <dbReference type="SAM" id="MobiDB-lite"/>
    </source>
</evidence>
<feature type="compositionally biased region" description="Polar residues" evidence="1">
    <location>
        <begin position="1"/>
        <end position="12"/>
    </location>
</feature>
<dbReference type="Proteomes" id="UP000281553">
    <property type="component" value="Unassembled WGS sequence"/>
</dbReference>
<reference evidence="2 3" key="1">
    <citation type="submission" date="2018-11" db="EMBL/GenBank/DDBJ databases">
        <authorList>
            <consortium name="Pathogen Informatics"/>
        </authorList>
    </citation>
    <scope>NUCLEOTIDE SEQUENCE [LARGE SCALE GENOMIC DNA]</scope>
</reference>
<organism evidence="2 3">
    <name type="scientific">Dibothriocephalus latus</name>
    <name type="common">Fish tapeworm</name>
    <name type="synonym">Diphyllobothrium latum</name>
    <dbReference type="NCBI Taxonomy" id="60516"/>
    <lineage>
        <taxon>Eukaryota</taxon>
        <taxon>Metazoa</taxon>
        <taxon>Spiralia</taxon>
        <taxon>Lophotrochozoa</taxon>
        <taxon>Platyhelminthes</taxon>
        <taxon>Cestoda</taxon>
        <taxon>Eucestoda</taxon>
        <taxon>Diphyllobothriidea</taxon>
        <taxon>Diphyllobothriidae</taxon>
        <taxon>Dibothriocephalus</taxon>
    </lineage>
</organism>
<feature type="region of interest" description="Disordered" evidence="1">
    <location>
        <begin position="1"/>
        <end position="27"/>
    </location>
</feature>
<dbReference type="OrthoDB" id="10568231at2759"/>
<protein>
    <submittedName>
        <fullName evidence="2">Uncharacterized protein</fullName>
    </submittedName>
</protein>
<proteinExistence type="predicted"/>
<dbReference type="EMBL" id="UYRU01051583">
    <property type="protein sequence ID" value="VDN11497.1"/>
    <property type="molecule type" value="Genomic_DNA"/>
</dbReference>
<evidence type="ECO:0000313" key="2">
    <source>
        <dbReference type="EMBL" id="VDN11497.1"/>
    </source>
</evidence>
<accession>A0A3P7LHW6</accession>
<sequence length="347" mass="37669">MRSKPTGPSATNPPVFESPAALPSESDTPLTLKHNRLLSDALLSALEAFWSIPWGDSGRSQLVSSELQADEQAQLTVPVWFIYHLAGHPCCRFRECALSLYDVWCGSQASDRHSAALLDSVGRQMAGQILSLPHSVTLLLQGAALEASDCPFHEADVLSLRLPVALAVIAAATVDTAVLAWLAVTRNSDSRLSEALERQLTAFLTAIERFAIFAKCFPDVLKLLQAVHLCETLVDLVPLLQSICFSICHLCKEGDQFCVRLHEASFRWARLLSAVFNGFDVVTSFPLVQQLVSRLTDNSVAFYTDAASGPSACVIHESLLRVHLTLFDGLCSQLVNLPSVSLVALSS</sequence>